<evidence type="ECO:0000256" key="5">
    <source>
        <dbReference type="ARBA" id="ARBA00022840"/>
    </source>
</evidence>
<evidence type="ECO:0000256" key="1">
    <source>
        <dbReference type="ARBA" id="ARBA00004651"/>
    </source>
</evidence>
<dbReference type="NCBIfam" id="TIGR02857">
    <property type="entry name" value="CydD"/>
    <property type="match status" value="1"/>
</dbReference>
<name>A0A1I4DJP1_9HYPH</name>
<comment type="caution">
    <text evidence="11">The sequence shown here is derived from an EMBL/GenBank/DDBJ whole genome shotgun (WGS) entry which is preliminary data.</text>
</comment>
<dbReference type="SUPFAM" id="SSF52540">
    <property type="entry name" value="P-loop containing nucleoside triphosphate hydrolases"/>
    <property type="match status" value="1"/>
</dbReference>
<evidence type="ECO:0000259" key="9">
    <source>
        <dbReference type="PROSITE" id="PS50893"/>
    </source>
</evidence>
<evidence type="ECO:0000256" key="3">
    <source>
        <dbReference type="ARBA" id="ARBA00022692"/>
    </source>
</evidence>
<dbReference type="Gene3D" id="1.20.1560.10">
    <property type="entry name" value="ABC transporter type 1, transmembrane domain"/>
    <property type="match status" value="1"/>
</dbReference>
<evidence type="ECO:0000256" key="4">
    <source>
        <dbReference type="ARBA" id="ARBA00022741"/>
    </source>
</evidence>
<feature type="transmembrane region" description="Helical" evidence="8">
    <location>
        <begin position="268"/>
        <end position="293"/>
    </location>
</feature>
<accession>A0A1I4DJP1</accession>
<evidence type="ECO:0000256" key="6">
    <source>
        <dbReference type="ARBA" id="ARBA00022989"/>
    </source>
</evidence>
<dbReference type="PROSITE" id="PS00211">
    <property type="entry name" value="ABC_TRANSPORTER_1"/>
    <property type="match status" value="1"/>
</dbReference>
<organism evidence="11 12">
    <name type="scientific">Pseudovibrio ascidiaceicola</name>
    <dbReference type="NCBI Taxonomy" id="285279"/>
    <lineage>
        <taxon>Bacteria</taxon>
        <taxon>Pseudomonadati</taxon>
        <taxon>Pseudomonadota</taxon>
        <taxon>Alphaproteobacteria</taxon>
        <taxon>Hyphomicrobiales</taxon>
        <taxon>Stappiaceae</taxon>
        <taxon>Pseudovibrio</taxon>
    </lineage>
</organism>
<dbReference type="InterPro" id="IPR027417">
    <property type="entry name" value="P-loop_NTPase"/>
</dbReference>
<dbReference type="Gene3D" id="3.40.50.300">
    <property type="entry name" value="P-loop containing nucleotide triphosphate hydrolases"/>
    <property type="match status" value="1"/>
</dbReference>
<feature type="domain" description="ABC transporter" evidence="9">
    <location>
        <begin position="378"/>
        <end position="601"/>
    </location>
</feature>
<keyword evidence="4" id="KW-0547">Nucleotide-binding</keyword>
<dbReference type="Pfam" id="PF00005">
    <property type="entry name" value="ABC_tran"/>
    <property type="match status" value="1"/>
</dbReference>
<dbReference type="GO" id="GO:0005524">
    <property type="term" value="F:ATP binding"/>
    <property type="evidence" value="ECO:0007669"/>
    <property type="project" value="UniProtKB-KW"/>
</dbReference>
<keyword evidence="7 8" id="KW-0472">Membrane</keyword>
<feature type="transmembrane region" description="Helical" evidence="8">
    <location>
        <begin position="299"/>
        <end position="320"/>
    </location>
</feature>
<dbReference type="InterPro" id="IPR039421">
    <property type="entry name" value="Type_1_exporter"/>
</dbReference>
<evidence type="ECO:0000259" key="10">
    <source>
        <dbReference type="PROSITE" id="PS50929"/>
    </source>
</evidence>
<evidence type="ECO:0000256" key="8">
    <source>
        <dbReference type="SAM" id="Phobius"/>
    </source>
</evidence>
<dbReference type="CDD" id="cd18584">
    <property type="entry name" value="ABC_6TM_AarD_CydD"/>
    <property type="match status" value="1"/>
</dbReference>
<dbReference type="InterPro" id="IPR003593">
    <property type="entry name" value="AAA+_ATPase"/>
</dbReference>
<comment type="subcellular location">
    <subcellularLocation>
        <location evidence="1">Cell membrane</location>
        <topology evidence="1">Multi-pass membrane protein</topology>
    </subcellularLocation>
</comment>
<dbReference type="PANTHER" id="PTHR24221">
    <property type="entry name" value="ATP-BINDING CASSETTE SUB-FAMILY B"/>
    <property type="match status" value="1"/>
</dbReference>
<sequence length="601" mass="64084">MTENLANVTELSDADVVEANAPAKKRGRKKSAGQVWLQDAVRPEMKLVKRGAMLQGLSELLWIPQAALLALAIAGLIDPHGPGLDPFYATASILILAVIRHFLRIKGGEIAVRAASKARHRLETSLLSNLTNLSPATELPASGKIASIAVEHIQAIGPYLGRFLPIQARLSLVPLVLIASVAYVSWFAALCLLIFGPLVPVFMAIVGIRAKKASDRQLGVLADMGGLLLDRLRGMETLRLFGAVKRSEDDIRKLGGDFRTSTMRVLRIAFLSSTALELFSAAAIAITAIYVGFSLLGDWSFGTYGSPLTLAGGLFVLMIVPEYFAPLRAFAAAYHDRAAGIAAADHIVELQKQLEDDGQEDIIGTGLDVVPLPATGALTIRNLSVSRGHRKILTDVNLSLGEPELVVVKGPSGTGKSTLMDCILGFLPADQGQIAYGGLPLTSYGLTNWQQSISVLSQNPELFHGTLRANLRRADQSADDATLTQALKLAAVDELLAKIPGGLSGQIGEDGKGLSLGERRRFALARAALREDARLIIADEPTADLDGATAQKVVAALKQLAHNKPVLVATHDPRVVGSADRVLTLKEGVLVELNEREGEQQ</sequence>
<evidence type="ECO:0000313" key="11">
    <source>
        <dbReference type="EMBL" id="SFK92071.1"/>
    </source>
</evidence>
<evidence type="ECO:0000256" key="7">
    <source>
        <dbReference type="ARBA" id="ARBA00023136"/>
    </source>
</evidence>
<dbReference type="Pfam" id="PF00664">
    <property type="entry name" value="ABC_membrane"/>
    <property type="match status" value="1"/>
</dbReference>
<dbReference type="RefSeq" id="WP_093522151.1">
    <property type="nucleotide sequence ID" value="NZ_FOSK01000011.1"/>
</dbReference>
<keyword evidence="3 8" id="KW-0812">Transmembrane</keyword>
<dbReference type="InterPro" id="IPR003439">
    <property type="entry name" value="ABC_transporter-like_ATP-bd"/>
</dbReference>
<evidence type="ECO:0000256" key="2">
    <source>
        <dbReference type="ARBA" id="ARBA00005417"/>
    </source>
</evidence>
<keyword evidence="5 11" id="KW-0067">ATP-binding</keyword>
<proteinExistence type="inferred from homology"/>
<dbReference type="SUPFAM" id="SSF90123">
    <property type="entry name" value="ABC transporter transmembrane region"/>
    <property type="match status" value="1"/>
</dbReference>
<gene>
    <name evidence="11" type="ORF">SAMN04488518_111172</name>
</gene>
<dbReference type="InterPro" id="IPR014216">
    <property type="entry name" value="ABC_transptr_CydD"/>
</dbReference>
<dbReference type="SMART" id="SM00382">
    <property type="entry name" value="AAA"/>
    <property type="match status" value="1"/>
</dbReference>
<dbReference type="InterPro" id="IPR017871">
    <property type="entry name" value="ABC_transporter-like_CS"/>
</dbReference>
<dbReference type="InterPro" id="IPR036640">
    <property type="entry name" value="ABC1_TM_sf"/>
</dbReference>
<feature type="transmembrane region" description="Helical" evidence="8">
    <location>
        <begin position="187"/>
        <end position="208"/>
    </location>
</feature>
<keyword evidence="6 8" id="KW-1133">Transmembrane helix</keyword>
<reference evidence="11 12" key="1">
    <citation type="submission" date="2016-10" db="EMBL/GenBank/DDBJ databases">
        <authorList>
            <person name="Varghese N."/>
            <person name="Submissions S."/>
        </authorList>
    </citation>
    <scope>NUCLEOTIDE SEQUENCE [LARGE SCALE GENOMIC DNA]</scope>
    <source>
        <strain evidence="11 12">DSM 16392</strain>
    </source>
</reference>
<feature type="transmembrane region" description="Helical" evidence="8">
    <location>
        <begin position="86"/>
        <end position="103"/>
    </location>
</feature>
<dbReference type="EMBL" id="FOSK01000011">
    <property type="protein sequence ID" value="SFK92071.1"/>
    <property type="molecule type" value="Genomic_DNA"/>
</dbReference>
<feature type="transmembrane region" description="Helical" evidence="8">
    <location>
        <begin position="52"/>
        <end position="74"/>
    </location>
</feature>
<keyword evidence="12" id="KW-1185">Reference proteome</keyword>
<dbReference type="InterPro" id="IPR011527">
    <property type="entry name" value="ABC1_TM_dom"/>
</dbReference>
<protein>
    <submittedName>
        <fullName evidence="11">ATP-binding cassette, subfamily C, CydD</fullName>
    </submittedName>
</protein>
<dbReference type="PROSITE" id="PS50893">
    <property type="entry name" value="ABC_TRANSPORTER_2"/>
    <property type="match status" value="1"/>
</dbReference>
<dbReference type="PANTHER" id="PTHR24221:SF261">
    <property type="entry name" value="GLUTATHIONE_L-CYSTEINE TRANSPORT SYSTEM ATP-BINDING_PERMEASE PROTEIN CYDD"/>
    <property type="match status" value="1"/>
</dbReference>
<evidence type="ECO:0000313" key="12">
    <source>
        <dbReference type="Proteomes" id="UP000199598"/>
    </source>
</evidence>
<dbReference type="Proteomes" id="UP000199598">
    <property type="component" value="Unassembled WGS sequence"/>
</dbReference>
<feature type="domain" description="ABC transmembrane type-1" evidence="10">
    <location>
        <begin position="66"/>
        <end position="339"/>
    </location>
</feature>
<comment type="similarity">
    <text evidence="2">Belongs to the ABC transporter superfamily.</text>
</comment>
<dbReference type="PROSITE" id="PS50929">
    <property type="entry name" value="ABC_TM1F"/>
    <property type="match status" value="1"/>
</dbReference>
<feature type="transmembrane region" description="Helical" evidence="8">
    <location>
        <begin position="163"/>
        <end position="181"/>
    </location>
</feature>